<dbReference type="PANTHER" id="PTHR35525">
    <property type="entry name" value="BLL6575 PROTEIN"/>
    <property type="match status" value="1"/>
</dbReference>
<dbReference type="Gene3D" id="1.10.3300.10">
    <property type="entry name" value="Jann2411-like domain"/>
    <property type="match status" value="1"/>
</dbReference>
<evidence type="ECO:0000259" key="1">
    <source>
        <dbReference type="Pfam" id="PF11706"/>
    </source>
</evidence>
<evidence type="ECO:0000313" key="2">
    <source>
        <dbReference type="EMBL" id="RKL65744.1"/>
    </source>
</evidence>
<protein>
    <submittedName>
        <fullName evidence="2">RNA-binding protein</fullName>
    </submittedName>
</protein>
<proteinExistence type="predicted"/>
<dbReference type="RefSeq" id="WP_110937791.1">
    <property type="nucleotide sequence ID" value="NZ_KZ614147.1"/>
</dbReference>
<evidence type="ECO:0000313" key="3">
    <source>
        <dbReference type="Proteomes" id="UP000281498"/>
    </source>
</evidence>
<feature type="domain" description="Zinc finger CGNR" evidence="1">
    <location>
        <begin position="150"/>
        <end position="189"/>
    </location>
</feature>
<gene>
    <name evidence="2" type="ORF">CR203_19030</name>
</gene>
<dbReference type="Pfam" id="PF07336">
    <property type="entry name" value="ABATE"/>
    <property type="match status" value="1"/>
</dbReference>
<organism evidence="2 3">
    <name type="scientific">Salipaludibacillus neizhouensis</name>
    <dbReference type="NCBI Taxonomy" id="885475"/>
    <lineage>
        <taxon>Bacteria</taxon>
        <taxon>Bacillati</taxon>
        <taxon>Bacillota</taxon>
        <taxon>Bacilli</taxon>
        <taxon>Bacillales</taxon>
        <taxon>Bacillaceae</taxon>
    </lineage>
</organism>
<dbReference type="OrthoDB" id="123307at2"/>
<dbReference type="InterPro" id="IPR010852">
    <property type="entry name" value="ABATE"/>
</dbReference>
<dbReference type="Pfam" id="PF11706">
    <property type="entry name" value="zf-CGNR"/>
    <property type="match status" value="1"/>
</dbReference>
<dbReference type="InterPro" id="IPR021005">
    <property type="entry name" value="Znf_CGNR"/>
</dbReference>
<dbReference type="SUPFAM" id="SSF160904">
    <property type="entry name" value="Jann2411-like"/>
    <property type="match status" value="1"/>
</dbReference>
<comment type="caution">
    <text evidence="2">The sequence shown here is derived from an EMBL/GenBank/DDBJ whole genome shotgun (WGS) entry which is preliminary data.</text>
</comment>
<reference evidence="2 3" key="1">
    <citation type="submission" date="2017-10" db="EMBL/GenBank/DDBJ databases">
        <title>Bacillus sp. nov., a halophilic bacterium isolated from a Keqin Lake.</title>
        <authorList>
            <person name="Wang H."/>
        </authorList>
    </citation>
    <scope>NUCLEOTIDE SEQUENCE [LARGE SCALE GENOMIC DNA]</scope>
    <source>
        <strain evidence="2 3">KCTC 13187</strain>
    </source>
</reference>
<accession>A0A3A9JXX6</accession>
<name>A0A3A9JXX6_9BACI</name>
<dbReference type="EMBL" id="PDOE01000012">
    <property type="protein sequence ID" value="RKL65744.1"/>
    <property type="molecule type" value="Genomic_DNA"/>
</dbReference>
<dbReference type="AlphaFoldDB" id="A0A3A9JXX6"/>
<dbReference type="PANTHER" id="PTHR35525:SF3">
    <property type="entry name" value="BLL6575 PROTEIN"/>
    <property type="match status" value="1"/>
</dbReference>
<sequence length="195" mass="22593">MTVETNFPLISGQISIDLVNTELVRNGIRHDLLTDPENVISWFHTLTKHNILFNEQFTSDIERWAKDALPLLREVRSYLRESYENLADGQELSSSWITHMELFIQQAPFSYQLINNELTPTPIGKPANAIVALIAFNALKLFSSNQLRNIHRCANPDCVLLFIDTRGRRKWCSMKICGNREKVTRHQQQKKKEDV</sequence>
<dbReference type="InterPro" id="IPR023286">
    <property type="entry name" value="ABATE_dom_sf"/>
</dbReference>
<dbReference type="Proteomes" id="UP000281498">
    <property type="component" value="Unassembled WGS sequence"/>
</dbReference>
<keyword evidence="3" id="KW-1185">Reference proteome</keyword>